<evidence type="ECO:0000256" key="1">
    <source>
        <dbReference type="ARBA" id="ARBA00022448"/>
    </source>
</evidence>
<feature type="transmembrane region" description="Helical" evidence="2">
    <location>
        <begin position="257"/>
        <end position="279"/>
    </location>
</feature>
<dbReference type="Pfam" id="PF01554">
    <property type="entry name" value="MatE"/>
    <property type="match status" value="1"/>
</dbReference>
<feature type="transmembrane region" description="Helical" evidence="2">
    <location>
        <begin position="21"/>
        <end position="41"/>
    </location>
</feature>
<dbReference type="InterPro" id="IPR050222">
    <property type="entry name" value="MATE_MdtK"/>
</dbReference>
<feature type="transmembrane region" description="Helical" evidence="2">
    <location>
        <begin position="138"/>
        <end position="160"/>
    </location>
</feature>
<dbReference type="PANTHER" id="PTHR43298">
    <property type="entry name" value="MULTIDRUG RESISTANCE PROTEIN NORM-RELATED"/>
    <property type="match status" value="1"/>
</dbReference>
<sequence length="280" mass="30241">MEKKPKNKFKNLTEMPILKAIIILSIPILITNLLQTVYQITDTFWVGQLGKEAVAAVSISFPIVFLIVALGSGIGMAGSILVAQYKGKNDQKNIDFISTQTIVGMALFGIFFTVIGVLLTEPLVTLMGVEADVFPLAISYLFVSFLATIFTFTYSAFASLLRGIGEVKVPMIIVLITVALNFFLDPIFIFGYGIIPASGVAGAAWATLGTTALSAIIGIFILFRGKRGIHIKKNCCKIDFTIQKKLIGIGWPSSIEFFSHAIGMVALTFIAAIYGTIILA</sequence>
<protein>
    <submittedName>
        <fullName evidence="3">MATE family efflux transporter</fullName>
    </submittedName>
</protein>
<keyword evidence="2" id="KW-0472">Membrane</keyword>
<dbReference type="GO" id="GO:0015297">
    <property type="term" value="F:antiporter activity"/>
    <property type="evidence" value="ECO:0007669"/>
    <property type="project" value="InterPro"/>
</dbReference>
<evidence type="ECO:0000256" key="2">
    <source>
        <dbReference type="SAM" id="Phobius"/>
    </source>
</evidence>
<dbReference type="GO" id="GO:0005886">
    <property type="term" value="C:plasma membrane"/>
    <property type="evidence" value="ECO:0007669"/>
    <property type="project" value="TreeGrafter"/>
</dbReference>
<dbReference type="AlphaFoldDB" id="A0A8T5GFR9"/>
<organism evidence="3 4">
    <name type="scientific">Candidatus Iainarchaeum sp</name>
    <dbReference type="NCBI Taxonomy" id="3101447"/>
    <lineage>
        <taxon>Archaea</taxon>
        <taxon>Candidatus Iainarchaeota</taxon>
        <taxon>Candidatus Iainarchaeia</taxon>
        <taxon>Candidatus Iainarchaeales</taxon>
        <taxon>Candidatus Iainarchaeaceae</taxon>
        <taxon>Candidatus Iainarchaeum</taxon>
    </lineage>
</organism>
<dbReference type="NCBIfam" id="TIGR00797">
    <property type="entry name" value="matE"/>
    <property type="match status" value="1"/>
</dbReference>
<keyword evidence="2" id="KW-1133">Transmembrane helix</keyword>
<dbReference type="GO" id="GO:0042910">
    <property type="term" value="F:xenobiotic transmembrane transporter activity"/>
    <property type="evidence" value="ECO:0007669"/>
    <property type="project" value="InterPro"/>
</dbReference>
<dbReference type="InterPro" id="IPR002528">
    <property type="entry name" value="MATE_fam"/>
</dbReference>
<comment type="caution">
    <text evidence="3">The sequence shown here is derived from an EMBL/GenBank/DDBJ whole genome shotgun (WGS) entry which is preliminary data.</text>
</comment>
<proteinExistence type="predicted"/>
<feature type="transmembrane region" description="Helical" evidence="2">
    <location>
        <begin position="53"/>
        <end position="82"/>
    </location>
</feature>
<feature type="transmembrane region" description="Helical" evidence="2">
    <location>
        <begin position="201"/>
        <end position="223"/>
    </location>
</feature>
<evidence type="ECO:0000313" key="3">
    <source>
        <dbReference type="EMBL" id="MBT4870984.1"/>
    </source>
</evidence>
<feature type="non-terminal residue" evidence="3">
    <location>
        <position position="280"/>
    </location>
</feature>
<gene>
    <name evidence="3" type="ORF">HON47_05405</name>
</gene>
<name>A0A8T5GFR9_9ARCH</name>
<dbReference type="Proteomes" id="UP000722459">
    <property type="component" value="Unassembled WGS sequence"/>
</dbReference>
<keyword evidence="1" id="KW-0813">Transport</keyword>
<dbReference type="PANTHER" id="PTHR43298:SF2">
    <property type="entry name" value="FMN_FAD EXPORTER YEEO-RELATED"/>
    <property type="match status" value="1"/>
</dbReference>
<reference evidence="3" key="1">
    <citation type="journal article" date="2021" name="ISME J.">
        <title>Mercury methylation by metabolically versatile and cosmopolitan marine bacteria.</title>
        <authorList>
            <person name="Lin H."/>
            <person name="Ascher D.B."/>
            <person name="Myung Y."/>
            <person name="Lamborg C.H."/>
            <person name="Hallam S.J."/>
            <person name="Gionfriddo C.M."/>
            <person name="Holt K.E."/>
            <person name="Moreau J.W."/>
        </authorList>
    </citation>
    <scope>NUCLEOTIDE SEQUENCE</scope>
    <source>
        <strain evidence="3">SI075_bin30</strain>
    </source>
</reference>
<keyword evidence="2" id="KW-0812">Transmembrane</keyword>
<feature type="transmembrane region" description="Helical" evidence="2">
    <location>
        <begin position="94"/>
        <end position="118"/>
    </location>
</feature>
<feature type="transmembrane region" description="Helical" evidence="2">
    <location>
        <begin position="172"/>
        <end position="195"/>
    </location>
</feature>
<evidence type="ECO:0000313" key="4">
    <source>
        <dbReference type="Proteomes" id="UP000722459"/>
    </source>
</evidence>
<dbReference type="EMBL" id="JABJNZ010000066">
    <property type="protein sequence ID" value="MBT4870984.1"/>
    <property type="molecule type" value="Genomic_DNA"/>
</dbReference>
<accession>A0A8T5GFR9</accession>